<evidence type="ECO:0000313" key="2">
    <source>
        <dbReference type="EMBL" id="CAJ1053023.1"/>
    </source>
</evidence>
<evidence type="ECO:0000256" key="1">
    <source>
        <dbReference type="SAM" id="SignalP"/>
    </source>
</evidence>
<dbReference type="Proteomes" id="UP001178508">
    <property type="component" value="Chromosome 3"/>
</dbReference>
<dbReference type="EMBL" id="OY660866">
    <property type="protein sequence ID" value="CAJ1053023.1"/>
    <property type="molecule type" value="Genomic_DNA"/>
</dbReference>
<sequence>MAAMQVSWALLLSSVAETLSSTSSTRFSKSVTRLDSAVKELSTEATDVFISFSAPSMMSRRAPTDSSMSFTREATDFISVKICSMVV</sequence>
<gene>
    <name evidence="2" type="ORF">XNOV1_A023108</name>
</gene>
<evidence type="ECO:0000313" key="3">
    <source>
        <dbReference type="Proteomes" id="UP001178508"/>
    </source>
</evidence>
<keyword evidence="1" id="KW-0732">Signal</keyword>
<keyword evidence="3" id="KW-1185">Reference proteome</keyword>
<dbReference type="AlphaFoldDB" id="A0AAV1EW99"/>
<accession>A0AAV1EW99</accession>
<name>A0AAV1EW99_XYRNO</name>
<reference evidence="2" key="1">
    <citation type="submission" date="2023-08" db="EMBL/GenBank/DDBJ databases">
        <authorList>
            <person name="Alioto T."/>
            <person name="Alioto T."/>
            <person name="Gomez Garrido J."/>
        </authorList>
    </citation>
    <scope>NUCLEOTIDE SEQUENCE</scope>
</reference>
<evidence type="ECO:0008006" key="4">
    <source>
        <dbReference type="Google" id="ProtNLM"/>
    </source>
</evidence>
<proteinExistence type="predicted"/>
<protein>
    <recommendedName>
        <fullName evidence="4">Secreted protein</fullName>
    </recommendedName>
</protein>
<feature type="chain" id="PRO_5043651140" description="Secreted protein" evidence="1">
    <location>
        <begin position="19"/>
        <end position="87"/>
    </location>
</feature>
<organism evidence="2 3">
    <name type="scientific">Xyrichtys novacula</name>
    <name type="common">Pearly razorfish</name>
    <name type="synonym">Hemipteronotus novacula</name>
    <dbReference type="NCBI Taxonomy" id="13765"/>
    <lineage>
        <taxon>Eukaryota</taxon>
        <taxon>Metazoa</taxon>
        <taxon>Chordata</taxon>
        <taxon>Craniata</taxon>
        <taxon>Vertebrata</taxon>
        <taxon>Euteleostomi</taxon>
        <taxon>Actinopterygii</taxon>
        <taxon>Neopterygii</taxon>
        <taxon>Teleostei</taxon>
        <taxon>Neoteleostei</taxon>
        <taxon>Acanthomorphata</taxon>
        <taxon>Eupercaria</taxon>
        <taxon>Labriformes</taxon>
        <taxon>Labridae</taxon>
        <taxon>Xyrichtys</taxon>
    </lineage>
</organism>
<feature type="signal peptide" evidence="1">
    <location>
        <begin position="1"/>
        <end position="18"/>
    </location>
</feature>